<dbReference type="Pfam" id="PF05056">
    <property type="entry name" value="DUF674"/>
    <property type="match status" value="1"/>
</dbReference>
<gene>
    <name evidence="1" type="ORF">Gotri_004803</name>
</gene>
<dbReference type="EMBL" id="JABEZW010000011">
    <property type="protein sequence ID" value="MBA0780739.1"/>
    <property type="molecule type" value="Genomic_DNA"/>
</dbReference>
<dbReference type="Proteomes" id="UP000593568">
    <property type="component" value="Unassembled WGS sequence"/>
</dbReference>
<evidence type="ECO:0000313" key="2">
    <source>
        <dbReference type="Proteomes" id="UP000593568"/>
    </source>
</evidence>
<evidence type="ECO:0000313" key="1">
    <source>
        <dbReference type="EMBL" id="MBA0780739.1"/>
    </source>
</evidence>
<feature type="non-terminal residue" evidence="1">
    <location>
        <position position="120"/>
    </location>
</feature>
<dbReference type="PANTHER" id="PTHR33103">
    <property type="entry name" value="OS01G0153900 PROTEIN"/>
    <property type="match status" value="1"/>
</dbReference>
<sequence>MFLLLPNIELSTPLGFYRNLYRCGDNCHMYFAKDPTSTCPFYSRAMNSPTTIVNPPNKVSTSLFAANEGGYIKGVFTYKIMNDLTVTLMSTISSIAMLNKLDIQQVDALEKKVIDVGINE</sequence>
<dbReference type="PANTHER" id="PTHR33103:SF110">
    <property type="entry name" value="DUF674 FAMILY PROTEIN"/>
    <property type="match status" value="1"/>
</dbReference>
<keyword evidence="2" id="KW-1185">Reference proteome</keyword>
<comment type="caution">
    <text evidence="1">The sequence shown here is derived from an EMBL/GenBank/DDBJ whole genome shotgun (WGS) entry which is preliminary data.</text>
</comment>
<reference evidence="1 2" key="1">
    <citation type="journal article" date="2019" name="Genome Biol. Evol.">
        <title>Insights into the evolution of the New World diploid cottons (Gossypium, subgenus Houzingenia) based on genome sequencing.</title>
        <authorList>
            <person name="Grover C.E."/>
            <person name="Arick M.A. 2nd"/>
            <person name="Thrash A."/>
            <person name="Conover J.L."/>
            <person name="Sanders W.S."/>
            <person name="Peterson D.G."/>
            <person name="Frelichowski J.E."/>
            <person name="Scheffler J.A."/>
            <person name="Scheffler B.E."/>
            <person name="Wendel J.F."/>
        </authorList>
    </citation>
    <scope>NUCLEOTIDE SEQUENCE [LARGE SCALE GENOMIC DNA]</scope>
    <source>
        <strain evidence="1">8</strain>
        <tissue evidence="1">Leaf</tissue>
    </source>
</reference>
<organism evidence="1 2">
    <name type="scientific">Gossypium trilobum</name>
    <dbReference type="NCBI Taxonomy" id="34281"/>
    <lineage>
        <taxon>Eukaryota</taxon>
        <taxon>Viridiplantae</taxon>
        <taxon>Streptophyta</taxon>
        <taxon>Embryophyta</taxon>
        <taxon>Tracheophyta</taxon>
        <taxon>Spermatophyta</taxon>
        <taxon>Magnoliopsida</taxon>
        <taxon>eudicotyledons</taxon>
        <taxon>Gunneridae</taxon>
        <taxon>Pentapetalae</taxon>
        <taxon>rosids</taxon>
        <taxon>malvids</taxon>
        <taxon>Malvales</taxon>
        <taxon>Malvaceae</taxon>
        <taxon>Malvoideae</taxon>
        <taxon>Gossypium</taxon>
    </lineage>
</organism>
<dbReference type="AlphaFoldDB" id="A0A7J9F614"/>
<proteinExistence type="predicted"/>
<name>A0A7J9F614_9ROSI</name>
<dbReference type="InterPro" id="IPR007750">
    <property type="entry name" value="DUF674"/>
</dbReference>
<protein>
    <submittedName>
        <fullName evidence="1">Uncharacterized protein</fullName>
    </submittedName>
</protein>
<accession>A0A7J9F614</accession>